<evidence type="ECO:0008006" key="3">
    <source>
        <dbReference type="Google" id="ProtNLM"/>
    </source>
</evidence>
<name>A0AAD7GM74_MYCRO</name>
<sequence length="284" mass="32221">MVQAFLTDVLGWESEDSGIFGHTNAYYATVEQQGRLTLHLHSVIWVDNALSPQEIRDRIMKPSSRFRKRLIAYLEDCHRAEYFNGSKAAVVAKRKVPVLEPDEDSDNEIDLTSAYRPPTQTFARPPPKACAAAPCPSNCAACKKDKAWWDDYELAVDDILVRSNVKDFKIRRDSECRAWFPRDVFQTSSMADGGHIDVHHIEHDLNTTNPILTNLCRCNSDVTSLLSGTAVKAVILYVSDYVSKLSLKSYQMFASVYDVFEKNSQMLGGRWLINTKRGMSCEKW</sequence>
<evidence type="ECO:0000313" key="2">
    <source>
        <dbReference type="Proteomes" id="UP001221757"/>
    </source>
</evidence>
<dbReference type="Proteomes" id="UP001221757">
    <property type="component" value="Unassembled WGS sequence"/>
</dbReference>
<evidence type="ECO:0000313" key="1">
    <source>
        <dbReference type="EMBL" id="KAJ7697467.1"/>
    </source>
</evidence>
<protein>
    <recommendedName>
        <fullName evidence="3">Helitron helicase-like domain-containing protein</fullName>
    </recommendedName>
</protein>
<dbReference type="AlphaFoldDB" id="A0AAD7GM74"/>
<reference evidence="1" key="1">
    <citation type="submission" date="2023-03" db="EMBL/GenBank/DDBJ databases">
        <title>Massive genome expansion in bonnet fungi (Mycena s.s.) driven by repeated elements and novel gene families across ecological guilds.</title>
        <authorList>
            <consortium name="Lawrence Berkeley National Laboratory"/>
            <person name="Harder C.B."/>
            <person name="Miyauchi S."/>
            <person name="Viragh M."/>
            <person name="Kuo A."/>
            <person name="Thoen E."/>
            <person name="Andreopoulos B."/>
            <person name="Lu D."/>
            <person name="Skrede I."/>
            <person name="Drula E."/>
            <person name="Henrissat B."/>
            <person name="Morin E."/>
            <person name="Kohler A."/>
            <person name="Barry K."/>
            <person name="LaButti K."/>
            <person name="Morin E."/>
            <person name="Salamov A."/>
            <person name="Lipzen A."/>
            <person name="Mereny Z."/>
            <person name="Hegedus B."/>
            <person name="Baldrian P."/>
            <person name="Stursova M."/>
            <person name="Weitz H."/>
            <person name="Taylor A."/>
            <person name="Grigoriev I.V."/>
            <person name="Nagy L.G."/>
            <person name="Martin F."/>
            <person name="Kauserud H."/>
        </authorList>
    </citation>
    <scope>NUCLEOTIDE SEQUENCE</scope>
    <source>
        <strain evidence="1">CBHHK067</strain>
    </source>
</reference>
<comment type="caution">
    <text evidence="1">The sequence shown here is derived from an EMBL/GenBank/DDBJ whole genome shotgun (WGS) entry which is preliminary data.</text>
</comment>
<organism evidence="1 2">
    <name type="scientific">Mycena rosella</name>
    <name type="common">Pink bonnet</name>
    <name type="synonym">Agaricus rosellus</name>
    <dbReference type="NCBI Taxonomy" id="1033263"/>
    <lineage>
        <taxon>Eukaryota</taxon>
        <taxon>Fungi</taxon>
        <taxon>Dikarya</taxon>
        <taxon>Basidiomycota</taxon>
        <taxon>Agaricomycotina</taxon>
        <taxon>Agaricomycetes</taxon>
        <taxon>Agaricomycetidae</taxon>
        <taxon>Agaricales</taxon>
        <taxon>Marasmiineae</taxon>
        <taxon>Mycenaceae</taxon>
        <taxon>Mycena</taxon>
    </lineage>
</organism>
<gene>
    <name evidence="1" type="ORF">B0H17DRAFT_928461</name>
</gene>
<keyword evidence="2" id="KW-1185">Reference proteome</keyword>
<proteinExistence type="predicted"/>
<accession>A0AAD7GM74</accession>
<dbReference type="EMBL" id="JARKIE010000030">
    <property type="protein sequence ID" value="KAJ7697467.1"/>
    <property type="molecule type" value="Genomic_DNA"/>
</dbReference>